<dbReference type="AlphaFoldDB" id="A0A941BE77"/>
<accession>A0A941BE77</accession>
<keyword evidence="3" id="KW-1185">Reference proteome</keyword>
<dbReference type="Proteomes" id="UP000677413">
    <property type="component" value="Unassembled WGS sequence"/>
</dbReference>
<proteinExistence type="predicted"/>
<evidence type="ECO:0000313" key="3">
    <source>
        <dbReference type="Proteomes" id="UP000677413"/>
    </source>
</evidence>
<reference evidence="2 3" key="1">
    <citation type="submission" date="2021-04" db="EMBL/GenBank/DDBJ databases">
        <authorList>
            <person name="Tang X."/>
            <person name="Zhou X."/>
            <person name="Chen X."/>
            <person name="Cernava T."/>
            <person name="Zhang C."/>
        </authorList>
    </citation>
    <scope>NUCLEOTIDE SEQUENCE [LARGE SCALE GENOMIC DNA]</scope>
    <source>
        <strain evidence="2 3">BH-SS-21</strain>
    </source>
</reference>
<dbReference type="RefSeq" id="WP_210892959.1">
    <property type="nucleotide sequence ID" value="NZ_JAGPYQ010000002.1"/>
</dbReference>
<evidence type="ECO:0000313" key="2">
    <source>
        <dbReference type="EMBL" id="MBQ0854938.1"/>
    </source>
</evidence>
<evidence type="ECO:0000256" key="1">
    <source>
        <dbReference type="SAM" id="MobiDB-lite"/>
    </source>
</evidence>
<organism evidence="2 3">
    <name type="scientific">Streptomyces liliiviolaceus</name>
    <dbReference type="NCBI Taxonomy" id="2823109"/>
    <lineage>
        <taxon>Bacteria</taxon>
        <taxon>Bacillati</taxon>
        <taxon>Actinomycetota</taxon>
        <taxon>Actinomycetes</taxon>
        <taxon>Kitasatosporales</taxon>
        <taxon>Streptomycetaceae</taxon>
        <taxon>Streptomyces</taxon>
    </lineage>
</organism>
<feature type="region of interest" description="Disordered" evidence="1">
    <location>
        <begin position="20"/>
        <end position="43"/>
    </location>
</feature>
<protein>
    <submittedName>
        <fullName evidence="2">Uncharacterized protein</fullName>
    </submittedName>
</protein>
<comment type="caution">
    <text evidence="2">The sequence shown here is derived from an EMBL/GenBank/DDBJ whole genome shotgun (WGS) entry which is preliminary data.</text>
</comment>
<gene>
    <name evidence="2" type="ORF">J8N05_43020</name>
</gene>
<name>A0A941BE77_9ACTN</name>
<sequence length="97" mass="9371">MAGPAVSSSAVGAVVGAVVGDADSDSDSDSDRDGDALGASEAGPGVAVAVAEVEADDVLRECDVSSLPPANAVPVIAATSAPEVSRTSDARFMANLL</sequence>
<dbReference type="EMBL" id="JAGPYQ010000002">
    <property type="protein sequence ID" value="MBQ0854938.1"/>
    <property type="molecule type" value="Genomic_DNA"/>
</dbReference>